<keyword evidence="2" id="KW-0732">Signal</keyword>
<name>A0AAN8ECG8_9EURO</name>
<sequence>MNSNYHFLLLLTFVLVAVQVAAAPHYGNPHFRPPFEADAQRPDWPDWTDWTGAAESDSIDNVHTVSIPTTAVPSVPISTVTITETSIVSAPVASTPIASTPITSTLLSSPSVSTTTMSNATSAAASTPGGVISGPGSTSTAGVAQTDSSSTGNNTTTGRLVFAHFMMGIVSNRKAASDYDLDMQLAKSHGIDAFALNIGTDSYNDQQLDYAYTSAENNGMKVFISFDFNWWSTDQVGEIAQKVSQYATRPSQLMLNGKAFVSTFSGDGLDVAALKGGTQIPIHFVPNFSPAKGTSLVEADGVFNWMAWPNNGNNRAPDPGQNFNETINADDQQCLKALSNTTNKDYMAPISPWFFTHYGTNVSYAKNWMFPSDTLWYDRWNQILEMGPKLVEIITWNDYGESHYVGPLNTTYTDDGASLWTDDMPHDGWLTMAKPYIAAYKDGAKSVDGYIKADQLVYWYRPQPSSVDCDATDNTMTGAPSGNFYNGRPNGWEQVADDVFVVALLTSPGTVTISSGDNSKSFDVPAGATLLRVAMGIGSQKFSLGRGGQSVLSGTSAKDILNSCQKGIYNFNAYVGTVG</sequence>
<evidence type="ECO:0000313" key="3">
    <source>
        <dbReference type="EMBL" id="KAK5952269.1"/>
    </source>
</evidence>
<evidence type="ECO:0000256" key="2">
    <source>
        <dbReference type="SAM" id="SignalP"/>
    </source>
</evidence>
<proteinExistence type="predicted"/>
<accession>A0AAN8ECG8</accession>
<dbReference type="Pfam" id="PF03659">
    <property type="entry name" value="Glyco_hydro_71"/>
    <property type="match status" value="1"/>
</dbReference>
<evidence type="ECO:0000313" key="4">
    <source>
        <dbReference type="Proteomes" id="UP001316803"/>
    </source>
</evidence>
<organism evidence="3 4">
    <name type="scientific">Knufia fluminis</name>
    <dbReference type="NCBI Taxonomy" id="191047"/>
    <lineage>
        <taxon>Eukaryota</taxon>
        <taxon>Fungi</taxon>
        <taxon>Dikarya</taxon>
        <taxon>Ascomycota</taxon>
        <taxon>Pezizomycotina</taxon>
        <taxon>Eurotiomycetes</taxon>
        <taxon>Chaetothyriomycetidae</taxon>
        <taxon>Chaetothyriales</taxon>
        <taxon>Trichomeriaceae</taxon>
        <taxon>Knufia</taxon>
    </lineage>
</organism>
<gene>
    <name evidence="3" type="ORF">OHC33_006742</name>
</gene>
<dbReference type="EMBL" id="JAKLMC020000016">
    <property type="protein sequence ID" value="KAK5952269.1"/>
    <property type="molecule type" value="Genomic_DNA"/>
</dbReference>
<dbReference type="Gene3D" id="3.20.20.80">
    <property type="entry name" value="Glycosidases"/>
    <property type="match status" value="1"/>
</dbReference>
<feature type="compositionally biased region" description="Polar residues" evidence="1">
    <location>
        <begin position="135"/>
        <end position="147"/>
    </location>
</feature>
<dbReference type="CDD" id="cd11577">
    <property type="entry name" value="GH71"/>
    <property type="match status" value="1"/>
</dbReference>
<feature type="chain" id="PRO_5042844779" description="Glycoside hydrolase family 71 protein" evidence="2">
    <location>
        <begin position="23"/>
        <end position="579"/>
    </location>
</feature>
<comment type="caution">
    <text evidence="3">The sequence shown here is derived from an EMBL/GenBank/DDBJ whole genome shotgun (WGS) entry which is preliminary data.</text>
</comment>
<evidence type="ECO:0008006" key="5">
    <source>
        <dbReference type="Google" id="ProtNLM"/>
    </source>
</evidence>
<feature type="signal peptide" evidence="2">
    <location>
        <begin position="1"/>
        <end position="22"/>
    </location>
</feature>
<reference evidence="3 4" key="1">
    <citation type="submission" date="2022-12" db="EMBL/GenBank/DDBJ databases">
        <title>Genomic features and morphological characterization of a novel Knufia sp. strain isolated from spacecraft assembly facility.</title>
        <authorList>
            <person name="Teixeira M."/>
            <person name="Chander A.M."/>
            <person name="Stajich J.E."/>
            <person name="Venkateswaran K."/>
        </authorList>
    </citation>
    <scope>NUCLEOTIDE SEQUENCE [LARGE SCALE GENOMIC DNA]</scope>
    <source>
        <strain evidence="3 4">FJI-L2-BK-P2</strain>
    </source>
</reference>
<dbReference type="InterPro" id="IPR005197">
    <property type="entry name" value="Glyco_hydro_71"/>
</dbReference>
<dbReference type="AlphaFoldDB" id="A0AAN8ECG8"/>
<dbReference type="Proteomes" id="UP001316803">
    <property type="component" value="Unassembled WGS sequence"/>
</dbReference>
<dbReference type="GO" id="GO:0051118">
    <property type="term" value="F:glucan endo-1,3-alpha-glucosidase activity"/>
    <property type="evidence" value="ECO:0007669"/>
    <property type="project" value="InterPro"/>
</dbReference>
<feature type="region of interest" description="Disordered" evidence="1">
    <location>
        <begin position="119"/>
        <end position="153"/>
    </location>
</feature>
<keyword evidence="4" id="KW-1185">Reference proteome</keyword>
<evidence type="ECO:0000256" key="1">
    <source>
        <dbReference type="SAM" id="MobiDB-lite"/>
    </source>
</evidence>
<protein>
    <recommendedName>
        <fullName evidence="5">Glycoside hydrolase family 71 protein</fullName>
    </recommendedName>
</protein>